<sequence>MNDTTITVNEAAAMLGISRRSLYRLIADGLLPRTIRERGRARLLLSDMKAYIERLRKGRR</sequence>
<dbReference type="InterPro" id="IPR009061">
    <property type="entry name" value="DNA-bd_dom_put_sf"/>
</dbReference>
<keyword evidence="3" id="KW-1185">Reference proteome</keyword>
<dbReference type="Pfam" id="PF12728">
    <property type="entry name" value="HTH_17"/>
    <property type="match status" value="1"/>
</dbReference>
<dbReference type="GO" id="GO:0003677">
    <property type="term" value="F:DNA binding"/>
    <property type="evidence" value="ECO:0007669"/>
    <property type="project" value="InterPro"/>
</dbReference>
<reference evidence="2 3" key="1">
    <citation type="submission" date="2020-07" db="EMBL/GenBank/DDBJ databases">
        <authorList>
            <person name="Feng X."/>
        </authorList>
    </citation>
    <scope>NUCLEOTIDE SEQUENCE [LARGE SCALE GENOMIC DNA]</scope>
    <source>
        <strain evidence="2 3">JCM31066</strain>
    </source>
</reference>
<dbReference type="Proteomes" id="UP000546464">
    <property type="component" value="Unassembled WGS sequence"/>
</dbReference>
<dbReference type="Gene3D" id="1.10.238.160">
    <property type="match status" value="1"/>
</dbReference>
<dbReference type="SUPFAM" id="SSF46955">
    <property type="entry name" value="Putative DNA-binding domain"/>
    <property type="match status" value="1"/>
</dbReference>
<gene>
    <name evidence="2" type="ORF">H5P28_01040</name>
</gene>
<evidence type="ECO:0000313" key="3">
    <source>
        <dbReference type="Proteomes" id="UP000546464"/>
    </source>
</evidence>
<dbReference type="InterPro" id="IPR010093">
    <property type="entry name" value="SinI_DNA-bd"/>
</dbReference>
<proteinExistence type="predicted"/>
<name>A0A842HB85_9BACT</name>
<organism evidence="2 3">
    <name type="scientific">Ruficoccus amylovorans</name>
    <dbReference type="NCBI Taxonomy" id="1804625"/>
    <lineage>
        <taxon>Bacteria</taxon>
        <taxon>Pseudomonadati</taxon>
        <taxon>Verrucomicrobiota</taxon>
        <taxon>Opitutia</taxon>
        <taxon>Puniceicoccales</taxon>
        <taxon>Cerasicoccaceae</taxon>
        <taxon>Ruficoccus</taxon>
    </lineage>
</organism>
<dbReference type="AlphaFoldDB" id="A0A842HB85"/>
<comment type="caution">
    <text evidence="2">The sequence shown here is derived from an EMBL/GenBank/DDBJ whole genome shotgun (WGS) entry which is preliminary data.</text>
</comment>
<feature type="domain" description="Helix-turn-helix" evidence="1">
    <location>
        <begin position="7"/>
        <end position="55"/>
    </location>
</feature>
<dbReference type="EMBL" id="JACHVB010000011">
    <property type="protein sequence ID" value="MBC2592834.1"/>
    <property type="molecule type" value="Genomic_DNA"/>
</dbReference>
<accession>A0A842HB85</accession>
<protein>
    <submittedName>
        <fullName evidence="2">Helix-turn-helix domain-containing protein</fullName>
    </submittedName>
</protein>
<evidence type="ECO:0000259" key="1">
    <source>
        <dbReference type="Pfam" id="PF12728"/>
    </source>
</evidence>
<dbReference type="RefSeq" id="WP_185673847.1">
    <property type="nucleotide sequence ID" value="NZ_JACHVB010000011.1"/>
</dbReference>
<evidence type="ECO:0000313" key="2">
    <source>
        <dbReference type="EMBL" id="MBC2592834.1"/>
    </source>
</evidence>
<dbReference type="InterPro" id="IPR041657">
    <property type="entry name" value="HTH_17"/>
</dbReference>
<dbReference type="NCBIfam" id="TIGR01764">
    <property type="entry name" value="excise"/>
    <property type="match status" value="1"/>
</dbReference>